<dbReference type="InterPro" id="IPR046359">
    <property type="entry name" value="Aftin-like"/>
</dbReference>
<sequence length="605" mass="66335">MFEDDPPPLPAIPSLENSCDGTFADLDDHNRYTAVADDDYNRNDVEFRSHMSAVFRTELDAEFISPEMTTPRTEFTKLDQTPDRAQNLVTKTVLHSDSSEQHKLSFSSLQSQSPQFAQSSKSRSPSSETLCFPEDSDVVSNTITAHPVHVDASIINTSTALSNVSAKNFPLVFTESVHEDEIISDGSHDIQTFGTGGKDPISTEITKNGIKDNSDLQNFDLIDGSEKTVIVPSALQNESLEEGDDEFGDFEKFTRMEETQKNENDSWADFEASSLPDSYIKNKSTGNITSSGTELQFVVESSLLPTLVENLCDDQLWATVGGEGENNDEYDISDSEVYEALSDTINMKGNKGPDKMVWMSVSIIEEALALKLQWHDSLIRSCFLHSLDVDVNQAVIRNSGLPAFAQQLEESAILAPVSVMESCTEATLMGEKNSLPQSNSTEFISHAGIEKSSVSHQVPSRSVTIDSLAVPPVQFDWNNSGLTNPLKTGSLGVSSASLDLDFLVSTGNKGSADDGSSTIQVFSTLQKDLTAFGLSLPDDVQNSKTEKDVTSKTPMVLEYLLNKDGDKRKYKPVSELSLDARALHDQLPDLDYMLSNVLLFPIVDR</sequence>
<evidence type="ECO:0000313" key="2">
    <source>
        <dbReference type="EMBL" id="VDK65162.1"/>
    </source>
</evidence>
<feature type="region of interest" description="Disordered" evidence="1">
    <location>
        <begin position="1"/>
        <end position="20"/>
    </location>
</feature>
<dbReference type="GO" id="GO:0032588">
    <property type="term" value="C:trans-Golgi network membrane"/>
    <property type="evidence" value="ECO:0007669"/>
    <property type="project" value="InterPro"/>
</dbReference>
<dbReference type="Proteomes" id="UP000271087">
    <property type="component" value="Unassembled WGS sequence"/>
</dbReference>
<dbReference type="OrthoDB" id="5917212at2759"/>
<dbReference type="PANTHER" id="PTHR16156">
    <property type="entry name" value="AFTIPHILIN A-RELATED"/>
    <property type="match status" value="1"/>
</dbReference>
<dbReference type="STRING" id="42157.A0A182E1R5"/>
<dbReference type="EMBL" id="UYRW01000267">
    <property type="protein sequence ID" value="VDK65162.1"/>
    <property type="molecule type" value="Genomic_DNA"/>
</dbReference>
<dbReference type="GO" id="GO:0030121">
    <property type="term" value="C:AP-1 adaptor complex"/>
    <property type="evidence" value="ECO:0007669"/>
    <property type="project" value="TreeGrafter"/>
</dbReference>
<dbReference type="GO" id="GO:0030276">
    <property type="term" value="F:clathrin binding"/>
    <property type="evidence" value="ECO:0007669"/>
    <property type="project" value="InterPro"/>
</dbReference>
<dbReference type="AlphaFoldDB" id="A0A182E1R5"/>
<keyword evidence="3" id="KW-1185">Reference proteome</keyword>
<evidence type="ECO:0000256" key="1">
    <source>
        <dbReference type="SAM" id="MobiDB-lite"/>
    </source>
</evidence>
<protein>
    <submittedName>
        <fullName evidence="4">Clathrin_bdg domain-containing protein</fullName>
    </submittedName>
</protein>
<dbReference type="WBParaSite" id="nOo.2.0.1.t01905-RA">
    <property type="protein sequence ID" value="nOo.2.0.1.t01905-RA"/>
    <property type="gene ID" value="nOo.2.0.1.g01905"/>
</dbReference>
<name>A0A182E1R5_ONCOC</name>
<accession>A0A182E1R5</accession>
<feature type="region of interest" description="Disordered" evidence="1">
    <location>
        <begin position="103"/>
        <end position="133"/>
    </location>
</feature>
<evidence type="ECO:0000313" key="3">
    <source>
        <dbReference type="Proteomes" id="UP000271087"/>
    </source>
</evidence>
<feature type="compositionally biased region" description="Low complexity" evidence="1">
    <location>
        <begin position="104"/>
        <end position="122"/>
    </location>
</feature>
<organism evidence="4">
    <name type="scientific">Onchocerca ochengi</name>
    <name type="common">Filarial nematode worm</name>
    <dbReference type="NCBI Taxonomy" id="42157"/>
    <lineage>
        <taxon>Eukaryota</taxon>
        <taxon>Metazoa</taxon>
        <taxon>Ecdysozoa</taxon>
        <taxon>Nematoda</taxon>
        <taxon>Chromadorea</taxon>
        <taxon>Rhabditida</taxon>
        <taxon>Spirurina</taxon>
        <taxon>Spiruromorpha</taxon>
        <taxon>Filarioidea</taxon>
        <taxon>Onchocercidae</taxon>
        <taxon>Onchocerca</taxon>
    </lineage>
</organism>
<proteinExistence type="predicted"/>
<reference evidence="4" key="1">
    <citation type="submission" date="2016-06" db="UniProtKB">
        <authorList>
            <consortium name="WormBaseParasite"/>
        </authorList>
    </citation>
    <scope>IDENTIFICATION</scope>
</reference>
<gene>
    <name evidence="2" type="ORF">NOO_LOCUS1905</name>
</gene>
<dbReference type="PANTHER" id="PTHR16156:SF10">
    <property type="entry name" value="AFTIPHILIN-RELATED"/>
    <property type="match status" value="1"/>
</dbReference>
<evidence type="ECO:0000313" key="4">
    <source>
        <dbReference type="WBParaSite" id="nOo.2.0.1.t01905-RA"/>
    </source>
</evidence>
<reference evidence="2 3" key="2">
    <citation type="submission" date="2018-08" db="EMBL/GenBank/DDBJ databases">
        <authorList>
            <person name="Laetsch R D."/>
            <person name="Stevens L."/>
            <person name="Kumar S."/>
            <person name="Blaxter L. M."/>
        </authorList>
    </citation>
    <scope>NUCLEOTIDE SEQUENCE [LARGE SCALE GENOMIC DNA]</scope>
</reference>